<evidence type="ECO:0000256" key="2">
    <source>
        <dbReference type="SAM" id="Phobius"/>
    </source>
</evidence>
<feature type="region of interest" description="Disordered" evidence="1">
    <location>
        <begin position="27"/>
        <end position="47"/>
    </location>
</feature>
<dbReference type="AlphaFoldDB" id="A0A2J5HDR7"/>
<gene>
    <name evidence="3" type="ORF">BDW42DRAFT_47295</name>
</gene>
<evidence type="ECO:0000313" key="3">
    <source>
        <dbReference type="EMBL" id="PLN74964.1"/>
    </source>
</evidence>
<keyword evidence="2" id="KW-1133">Transmembrane helix</keyword>
<organism evidence="3 4">
    <name type="scientific">Aspergillus taichungensis</name>
    <dbReference type="NCBI Taxonomy" id="482145"/>
    <lineage>
        <taxon>Eukaryota</taxon>
        <taxon>Fungi</taxon>
        <taxon>Dikarya</taxon>
        <taxon>Ascomycota</taxon>
        <taxon>Pezizomycotina</taxon>
        <taxon>Eurotiomycetes</taxon>
        <taxon>Eurotiomycetidae</taxon>
        <taxon>Eurotiales</taxon>
        <taxon>Aspergillaceae</taxon>
        <taxon>Aspergillus</taxon>
        <taxon>Aspergillus subgen. Circumdati</taxon>
    </lineage>
</organism>
<reference evidence="4" key="1">
    <citation type="submission" date="2017-12" db="EMBL/GenBank/DDBJ databases">
        <authorList>
            <consortium name="DOE Joint Genome Institute"/>
            <person name="Mondo S.J."/>
            <person name="Kjaerbolling I."/>
            <person name="Vesth T.C."/>
            <person name="Frisvad J.C."/>
            <person name="Nybo J.L."/>
            <person name="Theobald S."/>
            <person name="Kuo A."/>
            <person name="Bowyer P."/>
            <person name="Matsuda Y."/>
            <person name="Lyhne E.K."/>
            <person name="Kogle M.E."/>
            <person name="Clum A."/>
            <person name="Lipzen A."/>
            <person name="Salamov A."/>
            <person name="Ngan C.Y."/>
            <person name="Daum C."/>
            <person name="Chiniquy J."/>
            <person name="Barry K."/>
            <person name="LaButti K."/>
            <person name="Haridas S."/>
            <person name="Simmons B.A."/>
            <person name="Magnuson J.K."/>
            <person name="Mortensen U.H."/>
            <person name="Larsen T.O."/>
            <person name="Grigoriev I.V."/>
            <person name="Baker S.E."/>
            <person name="Andersen M.R."/>
            <person name="Nordberg H.P."/>
            <person name="Cantor M.N."/>
            <person name="Hua S.X."/>
        </authorList>
    </citation>
    <scope>NUCLEOTIDE SEQUENCE [LARGE SCALE GENOMIC DNA]</scope>
    <source>
        <strain evidence="4">IBT 19404</strain>
    </source>
</reference>
<keyword evidence="2" id="KW-0812">Transmembrane</keyword>
<keyword evidence="2" id="KW-0472">Membrane</keyword>
<proteinExistence type="predicted"/>
<dbReference type="Proteomes" id="UP000235023">
    <property type="component" value="Unassembled WGS sequence"/>
</dbReference>
<name>A0A2J5HDR7_9EURO</name>
<feature type="transmembrane region" description="Helical" evidence="2">
    <location>
        <begin position="57"/>
        <end position="77"/>
    </location>
</feature>
<dbReference type="EMBL" id="KZ559671">
    <property type="protein sequence ID" value="PLN74964.1"/>
    <property type="molecule type" value="Genomic_DNA"/>
</dbReference>
<evidence type="ECO:0000313" key="4">
    <source>
        <dbReference type="Proteomes" id="UP000235023"/>
    </source>
</evidence>
<protein>
    <submittedName>
        <fullName evidence="3">Uncharacterized protein</fullName>
    </submittedName>
</protein>
<evidence type="ECO:0000256" key="1">
    <source>
        <dbReference type="SAM" id="MobiDB-lite"/>
    </source>
</evidence>
<accession>A0A2J5HDR7</accession>
<keyword evidence="4" id="KW-1185">Reference proteome</keyword>
<sequence length="87" mass="10049">MNSMTASHYFNTNQCQQRLRTTIRHERSLEHNHPTSLPPPNATLTNPFKDTKLGGQIYIYIASAIIEGPFIAARYYAQCEATWKHRE</sequence>